<dbReference type="InterPro" id="IPR003598">
    <property type="entry name" value="Ig_sub2"/>
</dbReference>
<dbReference type="PANTHER" id="PTHR46013">
    <property type="entry name" value="VASCULAR CELL ADHESION MOLECULE 1"/>
    <property type="match status" value="1"/>
</dbReference>
<feature type="non-terminal residue" evidence="4">
    <location>
        <position position="854"/>
    </location>
</feature>
<dbReference type="SUPFAM" id="SSF48726">
    <property type="entry name" value="Immunoglobulin"/>
    <property type="match status" value="4"/>
</dbReference>
<reference evidence="4" key="1">
    <citation type="submission" date="2020-07" db="EMBL/GenBank/DDBJ databases">
        <title>Clarias magur genome sequencing, assembly and annotation.</title>
        <authorList>
            <person name="Kushwaha B."/>
            <person name="Kumar R."/>
            <person name="Das P."/>
            <person name="Joshi C.G."/>
            <person name="Kumar D."/>
            <person name="Nagpure N.S."/>
            <person name="Pandey M."/>
            <person name="Agarwal S."/>
            <person name="Srivastava S."/>
            <person name="Singh M."/>
            <person name="Sahoo L."/>
            <person name="Jayasankar P."/>
            <person name="Meher P.K."/>
            <person name="Koringa P.G."/>
            <person name="Iquebal M.A."/>
            <person name="Das S.P."/>
            <person name="Bit A."/>
            <person name="Patnaik S."/>
            <person name="Patel N."/>
            <person name="Shah T.M."/>
            <person name="Hinsu A."/>
            <person name="Jena J.K."/>
        </authorList>
    </citation>
    <scope>NUCLEOTIDE SEQUENCE</scope>
    <source>
        <strain evidence="4">CIFAMagur01</strain>
        <tissue evidence="4">Testis</tissue>
    </source>
</reference>
<feature type="transmembrane region" description="Helical" evidence="2">
    <location>
        <begin position="740"/>
        <end position="763"/>
    </location>
</feature>
<keyword evidence="2" id="KW-0472">Membrane</keyword>
<dbReference type="AlphaFoldDB" id="A0A8J4TDV9"/>
<keyword evidence="2" id="KW-1133">Transmembrane helix</keyword>
<evidence type="ECO:0000256" key="1">
    <source>
        <dbReference type="SAM" id="MobiDB-lite"/>
    </source>
</evidence>
<comment type="caution">
    <text evidence="4">The sequence shown here is derived from an EMBL/GenBank/DDBJ whole genome shotgun (WGS) entry which is preliminary data.</text>
</comment>
<dbReference type="Pfam" id="PF13895">
    <property type="entry name" value="Ig_2"/>
    <property type="match status" value="1"/>
</dbReference>
<proteinExistence type="predicted"/>
<accession>A0A8J4TDV9</accession>
<feature type="domain" description="Ig-like" evidence="3">
    <location>
        <begin position="374"/>
        <end position="444"/>
    </location>
</feature>
<dbReference type="EMBL" id="QNUK01000795">
    <property type="protein sequence ID" value="KAF5889549.1"/>
    <property type="molecule type" value="Genomic_DNA"/>
</dbReference>
<evidence type="ECO:0000259" key="3">
    <source>
        <dbReference type="PROSITE" id="PS50835"/>
    </source>
</evidence>
<feature type="domain" description="Ig-like" evidence="3">
    <location>
        <begin position="646"/>
        <end position="730"/>
    </location>
</feature>
<dbReference type="InterPro" id="IPR036179">
    <property type="entry name" value="Ig-like_dom_sf"/>
</dbReference>
<feature type="domain" description="Ig-like" evidence="3">
    <location>
        <begin position="563"/>
        <end position="640"/>
    </location>
</feature>
<dbReference type="InterPro" id="IPR003599">
    <property type="entry name" value="Ig_sub"/>
</dbReference>
<dbReference type="PROSITE" id="PS50835">
    <property type="entry name" value="IG_LIKE"/>
    <property type="match status" value="5"/>
</dbReference>
<dbReference type="InterPro" id="IPR007110">
    <property type="entry name" value="Ig-like_dom"/>
</dbReference>
<dbReference type="Gene3D" id="2.60.40.10">
    <property type="entry name" value="Immunoglobulins"/>
    <property type="match status" value="7"/>
</dbReference>
<keyword evidence="4" id="KW-0675">Receptor</keyword>
<evidence type="ECO:0000256" key="2">
    <source>
        <dbReference type="SAM" id="Phobius"/>
    </source>
</evidence>
<feature type="non-terminal residue" evidence="4">
    <location>
        <position position="1"/>
    </location>
</feature>
<gene>
    <name evidence="4" type="ORF">DAT39_020748</name>
</gene>
<feature type="region of interest" description="Disordered" evidence="1">
    <location>
        <begin position="810"/>
        <end position="842"/>
    </location>
</feature>
<sequence length="854" mass="96069">LKVKGPISINEHKKLICKTTCTLSNNPTYIWYKNGQRVTEQDRDYLNLDVRSRDAGSYSCAVRGDEELRSPAVCVYDEKYCWSVTYSTQTICSLIGSSVDIHSYFTFPDRQKVTKVLWFIKEQADGEPVDVREDEEYQGRVQYTQSSQNNCSLRITNLTERDAQTYRFRFYTDDSKGKYTGRPGVSLSVRVLKVTVSGSSNGYKWLRCETTCTLSNNPTYIWYKNGQRVTKQDRNDEYLDVSRRDAGSYSCAVRGDEDLRSPAVCVYDEESCWSVTYSTQTICSLIGSSVDIHSYFTFPDRQKVTKVFWFIKERADVEPVDVREDEEYQGRVQYTQSSQNNCSLRITNLTERDAQTYRFRFYTDDPAGKYTGRPGVSLSVRVLKVTVSGSSNGYKWLRCETTCTLSNNPTYIWYKNGQRVTEQDRNDEYLDVSRRDAGSYSCAVRGDEDLRSPAVCVFDETSCWSVTYSTQTICSLIGSSVDIHSYYTFPDRYKVTKVLWFIKEQADGESVDVREDEEYQGRVQYTQSSQNNSSLRITNLTERDAQTYRFRFYTDGGDYTGEPGVSLSVPDLKVTVSDWRDQYMTLSCITTCTLSNNLTYIWYKNGQRVSDCKSASCSVAAVSGAVSYSCAVEGHDSLLSPPVYSPKNTGAVGLSSGDTVEGDSVNLSCSSDANPPVQNYYWFKQTAAADTLLTTGQNYSISNISSQHSGLYYCTAHNQLGQHNSTPTLLDVLCSEKTTAITLTMVGLGFVLALTLIPGALWMRKRKSSSANSQCSTGESEQPPTAAVYETVPALDCRGKDASDDQDNLQYASVVFKKSPTQEGSLSPRRPPDTREEEEVQYAAVNFSRSTAAI</sequence>
<dbReference type="SMART" id="SM00409">
    <property type="entry name" value="IG"/>
    <property type="match status" value="7"/>
</dbReference>
<dbReference type="SMART" id="SM00408">
    <property type="entry name" value="IGc2"/>
    <property type="match status" value="4"/>
</dbReference>
<evidence type="ECO:0000313" key="5">
    <source>
        <dbReference type="Proteomes" id="UP000727407"/>
    </source>
</evidence>
<feature type="domain" description="Ig-like" evidence="3">
    <location>
        <begin position="1"/>
        <end position="62"/>
    </location>
</feature>
<dbReference type="OrthoDB" id="10039395at2759"/>
<feature type="domain" description="Ig-like" evidence="3">
    <location>
        <begin position="183"/>
        <end position="253"/>
    </location>
</feature>
<dbReference type="Proteomes" id="UP000727407">
    <property type="component" value="Unassembled WGS sequence"/>
</dbReference>
<organism evidence="4 5">
    <name type="scientific">Clarias magur</name>
    <name type="common">Asian catfish</name>
    <name type="synonym">Macropteronotus magur</name>
    <dbReference type="NCBI Taxonomy" id="1594786"/>
    <lineage>
        <taxon>Eukaryota</taxon>
        <taxon>Metazoa</taxon>
        <taxon>Chordata</taxon>
        <taxon>Craniata</taxon>
        <taxon>Vertebrata</taxon>
        <taxon>Euteleostomi</taxon>
        <taxon>Actinopterygii</taxon>
        <taxon>Neopterygii</taxon>
        <taxon>Teleostei</taxon>
        <taxon>Ostariophysi</taxon>
        <taxon>Siluriformes</taxon>
        <taxon>Clariidae</taxon>
        <taxon>Clarias</taxon>
    </lineage>
</organism>
<evidence type="ECO:0000313" key="4">
    <source>
        <dbReference type="EMBL" id="KAF5889549.1"/>
    </source>
</evidence>
<dbReference type="PANTHER" id="PTHR46013:SF4">
    <property type="entry name" value="B-CELL RECEPTOR CD22-RELATED"/>
    <property type="match status" value="1"/>
</dbReference>
<keyword evidence="2" id="KW-0812">Transmembrane</keyword>
<dbReference type="InterPro" id="IPR013783">
    <property type="entry name" value="Ig-like_fold"/>
</dbReference>
<name>A0A8J4TDV9_CLAMG</name>
<keyword evidence="5" id="KW-1185">Reference proteome</keyword>
<protein>
    <submittedName>
        <fullName evidence="4">B-cell receptor CD22-like</fullName>
    </submittedName>
</protein>